<gene>
    <name evidence="9" type="ORF">M514_23336</name>
</gene>
<sequence length="795" mass="89627">MLREGTARRSESPWASPLHLVPKTADSWRPCGDYRALNARTIPDRYPVQHIHDFSHRLRGCKIFSVIDLVKAYTQIPVNGEDIPKTAIITPFGLFEFPFMTFGLRNAGQTFQRFIDEVLSGLDFCFPYVDGILTFSRTPEEHAEHLRILFRRLSAHGILVDARKSVLGQSKVRFLGYEVSGEGTRPLPDRVTALQNFPRPVSVRGLRRFLGVINFCRRFLPSTAEYQAPLHSAIAKLNGTQPVPWTPELEHAFDACKASLAQATLLAHPDPDVPLGLFTDASNTAIGASLQQHVGNSWQPIAFFSKKLSGKQSDWPAYYRKLLAMYEAVQHFRHILEAQPCTIYTDHKPLTYAFQQRRDKLPPVQLNHLSFIAQFTTDIQHVRGPANVVADALSRSDAVSVVSLDYGALAQSQENDAELRELLEQGSSLHLQQVAVPGTNIKLYCDTRTPRPRPFITAPFRRQAFDSLHGLSHPGTKASTRLITERFVWPHLQKDCRTWARTCQQCQRGKVSRHIVAPTGNFGTPRARFQHVHIDIIGPLPPAGPYRFLLTAIDRFSRWPEAWPLERITAEHVAEAFIACWVSRFGSPARITTDQGRQFEAELFRRLAMLCGMRRSRTTSWHSCSNGMVERFHRQLKAALMCHPGTSWLQSLPLVLLGIRSAYGDHLKSSAAELVYGEPLRLPGEFLSPSSYTNRSEEPTDLVARLRQQLSRLRPVPASRHSGPRRLSLRTSTLVHTCFCERASRMTPCSLRILGHTSSSERMTKLTLYGCAARTPASASTESNQRTSLPRTYRP</sequence>
<dbReference type="Pfam" id="PF17919">
    <property type="entry name" value="RT_RNaseH_2"/>
    <property type="match status" value="1"/>
</dbReference>
<dbReference type="Pfam" id="PF17921">
    <property type="entry name" value="Integrase_H2C2"/>
    <property type="match status" value="1"/>
</dbReference>
<dbReference type="PANTHER" id="PTHR37984:SF5">
    <property type="entry name" value="PROTEIN NYNRIN-LIKE"/>
    <property type="match status" value="1"/>
</dbReference>
<evidence type="ECO:0000256" key="3">
    <source>
        <dbReference type="ARBA" id="ARBA00022759"/>
    </source>
</evidence>
<dbReference type="Pfam" id="PF00665">
    <property type="entry name" value="rve"/>
    <property type="match status" value="1"/>
</dbReference>
<feature type="domain" description="Integrase catalytic" evidence="8">
    <location>
        <begin position="521"/>
        <end position="691"/>
    </location>
</feature>
<feature type="compositionally biased region" description="Polar residues" evidence="6">
    <location>
        <begin position="777"/>
        <end position="795"/>
    </location>
</feature>
<dbReference type="PROSITE" id="PS50878">
    <property type="entry name" value="RT_POL"/>
    <property type="match status" value="1"/>
</dbReference>
<evidence type="ECO:0000259" key="7">
    <source>
        <dbReference type="PROSITE" id="PS50878"/>
    </source>
</evidence>
<dbReference type="Gene3D" id="3.10.10.10">
    <property type="entry name" value="HIV Type 1 Reverse Transcriptase, subunit A, domain 1"/>
    <property type="match status" value="1"/>
</dbReference>
<dbReference type="FunFam" id="3.30.70.270:FF:000020">
    <property type="entry name" value="Transposon Tf2-6 polyprotein-like Protein"/>
    <property type="match status" value="1"/>
</dbReference>
<dbReference type="Pfam" id="PF00078">
    <property type="entry name" value="RVT_1"/>
    <property type="match status" value="1"/>
</dbReference>
<dbReference type="CDD" id="cd09274">
    <property type="entry name" value="RNase_HI_RT_Ty3"/>
    <property type="match status" value="1"/>
</dbReference>
<keyword evidence="5" id="KW-0511">Multifunctional enzyme</keyword>
<dbReference type="GO" id="GO:0003676">
    <property type="term" value="F:nucleic acid binding"/>
    <property type="evidence" value="ECO:0007669"/>
    <property type="project" value="InterPro"/>
</dbReference>
<dbReference type="InterPro" id="IPR036397">
    <property type="entry name" value="RNaseH_sf"/>
</dbReference>
<keyword evidence="3" id="KW-0378">Hydrolase</keyword>
<evidence type="ECO:0000256" key="2">
    <source>
        <dbReference type="ARBA" id="ARBA00022722"/>
    </source>
</evidence>
<evidence type="ECO:0000313" key="9">
    <source>
        <dbReference type="EMBL" id="KFD64489.1"/>
    </source>
</evidence>
<dbReference type="InterPro" id="IPR000477">
    <property type="entry name" value="RT_dom"/>
</dbReference>
<dbReference type="AlphaFoldDB" id="A0A085N4U3"/>
<proteinExistence type="predicted"/>
<name>A0A085N4U3_9BILA</name>
<evidence type="ECO:0000256" key="5">
    <source>
        <dbReference type="ARBA" id="ARBA00023268"/>
    </source>
</evidence>
<dbReference type="GO" id="GO:0015074">
    <property type="term" value="P:DNA integration"/>
    <property type="evidence" value="ECO:0007669"/>
    <property type="project" value="InterPro"/>
</dbReference>
<dbReference type="InterPro" id="IPR043128">
    <property type="entry name" value="Rev_trsase/Diguanyl_cyclase"/>
</dbReference>
<dbReference type="SUPFAM" id="SSF56672">
    <property type="entry name" value="DNA/RNA polymerases"/>
    <property type="match status" value="1"/>
</dbReference>
<dbReference type="EMBL" id="KL367555">
    <property type="protein sequence ID" value="KFD64489.1"/>
    <property type="molecule type" value="Genomic_DNA"/>
</dbReference>
<keyword evidence="3" id="KW-0255">Endonuclease</keyword>
<dbReference type="GO" id="GO:0003964">
    <property type="term" value="F:RNA-directed DNA polymerase activity"/>
    <property type="evidence" value="ECO:0007669"/>
    <property type="project" value="UniProtKB-KW"/>
</dbReference>
<dbReference type="PROSITE" id="PS50994">
    <property type="entry name" value="INTEGRASE"/>
    <property type="match status" value="1"/>
</dbReference>
<dbReference type="PANTHER" id="PTHR37984">
    <property type="entry name" value="PROTEIN CBG26694"/>
    <property type="match status" value="1"/>
</dbReference>
<dbReference type="InterPro" id="IPR041577">
    <property type="entry name" value="RT_RNaseH_2"/>
</dbReference>
<dbReference type="InterPro" id="IPR012337">
    <property type="entry name" value="RNaseH-like_sf"/>
</dbReference>
<dbReference type="GO" id="GO:0042575">
    <property type="term" value="C:DNA polymerase complex"/>
    <property type="evidence" value="ECO:0007669"/>
    <property type="project" value="UniProtKB-ARBA"/>
</dbReference>
<accession>A0A085N4U3</accession>
<keyword evidence="4" id="KW-0808">Transferase</keyword>
<dbReference type="Gene3D" id="3.30.420.10">
    <property type="entry name" value="Ribonuclease H-like superfamily/Ribonuclease H"/>
    <property type="match status" value="1"/>
</dbReference>
<dbReference type="FunFam" id="3.30.420.10:FF:000032">
    <property type="entry name" value="Retrovirus-related Pol polyprotein from transposon 297-like Protein"/>
    <property type="match status" value="1"/>
</dbReference>
<evidence type="ECO:0000256" key="6">
    <source>
        <dbReference type="SAM" id="MobiDB-lite"/>
    </source>
</evidence>
<dbReference type="InterPro" id="IPR001584">
    <property type="entry name" value="Integrase_cat-core"/>
</dbReference>
<organism evidence="9">
    <name type="scientific">Trichuris suis</name>
    <name type="common">pig whipworm</name>
    <dbReference type="NCBI Taxonomy" id="68888"/>
    <lineage>
        <taxon>Eukaryota</taxon>
        <taxon>Metazoa</taxon>
        <taxon>Ecdysozoa</taxon>
        <taxon>Nematoda</taxon>
        <taxon>Enoplea</taxon>
        <taxon>Dorylaimia</taxon>
        <taxon>Trichinellida</taxon>
        <taxon>Trichuridae</taxon>
        <taxon>Trichuris</taxon>
    </lineage>
</organism>
<dbReference type="CDD" id="cd01647">
    <property type="entry name" value="RT_LTR"/>
    <property type="match status" value="1"/>
</dbReference>
<keyword evidence="4" id="KW-0695">RNA-directed DNA polymerase</keyword>
<dbReference type="GO" id="GO:0004519">
    <property type="term" value="F:endonuclease activity"/>
    <property type="evidence" value="ECO:0007669"/>
    <property type="project" value="UniProtKB-KW"/>
</dbReference>
<dbReference type="InterPro" id="IPR043502">
    <property type="entry name" value="DNA/RNA_pol_sf"/>
</dbReference>
<dbReference type="SUPFAM" id="SSF53098">
    <property type="entry name" value="Ribonuclease H-like"/>
    <property type="match status" value="1"/>
</dbReference>
<dbReference type="EC" id="2.7.7.49" evidence="1"/>
<dbReference type="InterPro" id="IPR041588">
    <property type="entry name" value="Integrase_H2C2"/>
</dbReference>
<dbReference type="Gene3D" id="3.30.70.270">
    <property type="match status" value="2"/>
</dbReference>
<evidence type="ECO:0000256" key="4">
    <source>
        <dbReference type="ARBA" id="ARBA00022918"/>
    </source>
</evidence>
<keyword evidence="4" id="KW-0548">Nucleotidyltransferase</keyword>
<dbReference type="InterPro" id="IPR050951">
    <property type="entry name" value="Retrovirus_Pol_polyprotein"/>
</dbReference>
<dbReference type="Proteomes" id="UP000030758">
    <property type="component" value="Unassembled WGS sequence"/>
</dbReference>
<dbReference type="FunFam" id="3.10.20.370:FF:000001">
    <property type="entry name" value="Retrovirus-related Pol polyprotein from transposon 17.6-like protein"/>
    <property type="match status" value="1"/>
</dbReference>
<evidence type="ECO:0000259" key="8">
    <source>
        <dbReference type="PROSITE" id="PS50994"/>
    </source>
</evidence>
<reference evidence="9" key="1">
    <citation type="journal article" date="2014" name="Nat. Genet.">
        <title>Genome and transcriptome of the porcine whipworm Trichuris suis.</title>
        <authorList>
            <person name="Jex A.R."/>
            <person name="Nejsum P."/>
            <person name="Schwarz E.M."/>
            <person name="Hu L."/>
            <person name="Young N.D."/>
            <person name="Hall R.S."/>
            <person name="Korhonen P.K."/>
            <person name="Liao S."/>
            <person name="Thamsborg S."/>
            <person name="Xia J."/>
            <person name="Xu P."/>
            <person name="Wang S."/>
            <person name="Scheerlinck J.P."/>
            <person name="Hofmann A."/>
            <person name="Sternberg P.W."/>
            <person name="Wang J."/>
            <person name="Gasser R.B."/>
        </authorList>
    </citation>
    <scope>NUCLEOTIDE SEQUENCE [LARGE SCALE GENOMIC DNA]</scope>
    <source>
        <strain evidence="9">DCEP-RM93F</strain>
    </source>
</reference>
<evidence type="ECO:0000256" key="1">
    <source>
        <dbReference type="ARBA" id="ARBA00012493"/>
    </source>
</evidence>
<dbReference type="Gene3D" id="1.10.340.70">
    <property type="match status" value="1"/>
</dbReference>
<feature type="region of interest" description="Disordered" evidence="6">
    <location>
        <begin position="774"/>
        <end position="795"/>
    </location>
</feature>
<protein>
    <recommendedName>
        <fullName evidence="1">RNA-directed DNA polymerase</fullName>
        <ecNumber evidence="1">2.7.7.49</ecNumber>
    </recommendedName>
</protein>
<feature type="domain" description="Reverse transcriptase" evidence="7">
    <location>
        <begin position="2"/>
        <end position="179"/>
    </location>
</feature>
<keyword evidence="2" id="KW-0540">Nuclease</keyword>